<keyword evidence="3 4" id="KW-0443">Lipid metabolism</keyword>
<dbReference type="CDD" id="cd07206">
    <property type="entry name" value="Pat_TGL3-4-5_SDP1"/>
    <property type="match status" value="1"/>
</dbReference>
<gene>
    <name evidence="7" type="ORF">F1C79_11910</name>
</gene>
<dbReference type="GO" id="GO:0016042">
    <property type="term" value="P:lipid catabolic process"/>
    <property type="evidence" value="ECO:0007669"/>
    <property type="project" value="UniProtKB-UniRule"/>
</dbReference>
<dbReference type="SUPFAM" id="SSF52151">
    <property type="entry name" value="FabD/lysophospholipase-like"/>
    <property type="match status" value="1"/>
</dbReference>
<reference evidence="7 8" key="1">
    <citation type="submission" date="2019-09" db="EMBL/GenBank/DDBJ databases">
        <title>Prosopis cineraria nodule microbiome.</title>
        <authorList>
            <person name="Chaluvadi S.R."/>
            <person name="Ali R."/>
            <person name="Wang X."/>
        </authorList>
    </citation>
    <scope>NUCLEOTIDE SEQUENCE [LARGE SCALE GENOMIC DNA]</scope>
    <source>
        <strain evidence="7 8">BG1</strain>
    </source>
</reference>
<feature type="active site" description="Proton acceptor" evidence="4">
    <location>
        <position position="339"/>
    </location>
</feature>
<evidence type="ECO:0000313" key="7">
    <source>
        <dbReference type="EMBL" id="QEY72256.1"/>
    </source>
</evidence>
<dbReference type="KEGG" id="pden:F1C79_11910"/>
<dbReference type="Proteomes" id="UP000326659">
    <property type="component" value="Chromosome"/>
</dbReference>
<feature type="compositionally biased region" description="Low complexity" evidence="5">
    <location>
        <begin position="1"/>
        <end position="15"/>
    </location>
</feature>
<dbReference type="PROSITE" id="PS51635">
    <property type="entry name" value="PNPLA"/>
    <property type="match status" value="1"/>
</dbReference>
<keyword evidence="1 4" id="KW-0378">Hydrolase</keyword>
<accession>A0A9X7MZK4</accession>
<sequence length="497" mass="55860">MNPGRQQYGPPQGQRAQHRKNAMFRQKSAARQWQDRMDLAHSFQEWAQHAAARDQATGMDDWRRNEVCADYDYRTVRQRFERLRDLHNASDYGGLMFALNEGIHGNLAGMGKASLYGHSHLGTKHLIHQYIEEVCRALAAIDALDDNVIPLAERKDFFLRASHCFGRSALMLSGGAVLGYFHAGVLKALLEQGLLPRIISGSSAGSILAAIACTHSDAELPERLQAEHLLMQVQRQRRPLARTTLEANDLASYLQRLIPDLTFAQAYKASGRHLNITVTGLQPRQAPRLLNAITAPTVLVRSAIMASCAISGIYPPVTLQAKNAAGLQVPYLPEQQWIDGSFLDDLPAKRLGRLYGVNHFISSMANPAALLFTPNPDTRPNLLQSAVNRQIRLGKGVATHMLRLGRDHLRLRNPTLARWQHLGYSILAQDYTADINLFLGKRWHNPLKLLAPLPLAELRKLVRKGEQATWERMEMVRNCTAISRTLDDILRRRLWSM</sequence>
<dbReference type="AlphaFoldDB" id="A0A9X7MZK4"/>
<evidence type="ECO:0000313" key="8">
    <source>
        <dbReference type="Proteomes" id="UP000326659"/>
    </source>
</evidence>
<evidence type="ECO:0000256" key="3">
    <source>
        <dbReference type="ARBA" id="ARBA00023098"/>
    </source>
</evidence>
<dbReference type="InterPro" id="IPR002641">
    <property type="entry name" value="PNPLA_dom"/>
</dbReference>
<protein>
    <submittedName>
        <fullName evidence="7">DUF3336 domain-containing protein</fullName>
    </submittedName>
</protein>
<evidence type="ECO:0000256" key="4">
    <source>
        <dbReference type="PROSITE-ProRule" id="PRU01161"/>
    </source>
</evidence>
<evidence type="ECO:0000256" key="5">
    <source>
        <dbReference type="SAM" id="MobiDB-lite"/>
    </source>
</evidence>
<dbReference type="InterPro" id="IPR021771">
    <property type="entry name" value="Triacylglycerol_lipase_N"/>
</dbReference>
<dbReference type="EMBL" id="CP043626">
    <property type="protein sequence ID" value="QEY72256.1"/>
    <property type="molecule type" value="Genomic_DNA"/>
</dbReference>
<proteinExistence type="predicted"/>
<dbReference type="Gene3D" id="3.40.1090.10">
    <property type="entry name" value="Cytosolic phospholipase A2 catalytic domain"/>
    <property type="match status" value="1"/>
</dbReference>
<feature type="domain" description="PNPLA" evidence="6">
    <location>
        <begin position="170"/>
        <end position="352"/>
    </location>
</feature>
<dbReference type="InterPro" id="IPR050301">
    <property type="entry name" value="NTE"/>
</dbReference>
<dbReference type="Pfam" id="PF11815">
    <property type="entry name" value="DUF3336"/>
    <property type="match status" value="1"/>
</dbReference>
<feature type="active site" description="Nucleophile" evidence="4">
    <location>
        <position position="203"/>
    </location>
</feature>
<dbReference type="InterPro" id="IPR016035">
    <property type="entry name" value="Acyl_Trfase/lysoPLipase"/>
</dbReference>
<feature type="short sequence motif" description="GXSXG" evidence="4">
    <location>
        <begin position="201"/>
        <end position="205"/>
    </location>
</feature>
<dbReference type="Pfam" id="PF01734">
    <property type="entry name" value="Patatin"/>
    <property type="match status" value="1"/>
</dbReference>
<evidence type="ECO:0000259" key="6">
    <source>
        <dbReference type="PROSITE" id="PS51635"/>
    </source>
</evidence>
<evidence type="ECO:0000256" key="1">
    <source>
        <dbReference type="ARBA" id="ARBA00022801"/>
    </source>
</evidence>
<evidence type="ECO:0000256" key="2">
    <source>
        <dbReference type="ARBA" id="ARBA00022963"/>
    </source>
</evidence>
<name>A0A9X7MZK4_PSEDE</name>
<dbReference type="OrthoDB" id="7055653at2"/>
<dbReference type="PANTHER" id="PTHR14226">
    <property type="entry name" value="NEUROPATHY TARGET ESTERASE/SWISS CHEESE D.MELANOGASTER"/>
    <property type="match status" value="1"/>
</dbReference>
<keyword evidence="8" id="KW-1185">Reference proteome</keyword>
<dbReference type="GO" id="GO:0004806">
    <property type="term" value="F:triacylglycerol lipase activity"/>
    <property type="evidence" value="ECO:0007669"/>
    <property type="project" value="InterPro"/>
</dbReference>
<organism evidence="7 8">
    <name type="scientific">Pseudomonas denitrificans</name>
    <dbReference type="NCBI Taxonomy" id="43306"/>
    <lineage>
        <taxon>Bacteria</taxon>
        <taxon>Pseudomonadati</taxon>
        <taxon>Pseudomonadota</taxon>
        <taxon>Gammaproteobacteria</taxon>
        <taxon>Pseudomonadales</taxon>
        <taxon>Pseudomonadaceae</taxon>
        <taxon>Halopseudomonas</taxon>
    </lineage>
</organism>
<feature type="region of interest" description="Disordered" evidence="5">
    <location>
        <begin position="1"/>
        <end position="20"/>
    </location>
</feature>
<comment type="caution">
    <text evidence="4">Lacks conserved residue(s) required for the propagation of feature annotation.</text>
</comment>
<keyword evidence="2 4" id="KW-0442">Lipid degradation</keyword>
<dbReference type="PANTHER" id="PTHR14226:SF10">
    <property type="entry name" value="TRIACYLGLYCEROL LIPASE 4-RELATED"/>
    <property type="match status" value="1"/>
</dbReference>